<protein>
    <submittedName>
        <fullName evidence="2">Uncharacterized protein</fullName>
    </submittedName>
</protein>
<organism evidence="2 3">
    <name type="scientific">Stenotrophomonas maltophilia</name>
    <name type="common">Pseudomonas maltophilia</name>
    <name type="synonym">Xanthomonas maltophilia</name>
    <dbReference type="NCBI Taxonomy" id="40324"/>
    <lineage>
        <taxon>Bacteria</taxon>
        <taxon>Pseudomonadati</taxon>
        <taxon>Pseudomonadota</taxon>
        <taxon>Gammaproteobacteria</taxon>
        <taxon>Lysobacterales</taxon>
        <taxon>Lysobacteraceae</taxon>
        <taxon>Stenotrophomonas</taxon>
        <taxon>Stenotrophomonas maltophilia group</taxon>
    </lineage>
</organism>
<feature type="region of interest" description="Disordered" evidence="1">
    <location>
        <begin position="243"/>
        <end position="301"/>
    </location>
</feature>
<feature type="compositionally biased region" description="Basic and acidic residues" evidence="1">
    <location>
        <begin position="44"/>
        <end position="64"/>
    </location>
</feature>
<dbReference type="EMBL" id="LXXM01000124">
    <property type="protein sequence ID" value="PZS93365.1"/>
    <property type="molecule type" value="Genomic_DNA"/>
</dbReference>
<evidence type="ECO:0000313" key="3">
    <source>
        <dbReference type="Proteomes" id="UP000249614"/>
    </source>
</evidence>
<reference evidence="2 3" key="1">
    <citation type="submission" date="2016-05" db="EMBL/GenBank/DDBJ databases">
        <authorList>
            <person name="Lavstsen T."/>
            <person name="Jespersen J.S."/>
        </authorList>
    </citation>
    <scope>NUCLEOTIDE SEQUENCE [LARGE SCALE GENOMIC DNA]</scope>
    <source>
        <strain evidence="2 3">SM-5815</strain>
    </source>
</reference>
<evidence type="ECO:0000313" key="2">
    <source>
        <dbReference type="EMBL" id="PZS93365.1"/>
    </source>
</evidence>
<name>A0A2W6JBZ7_STEMA</name>
<dbReference type="RefSeq" id="WP_111112113.1">
    <property type="nucleotide sequence ID" value="NZ_LXXM01000124.1"/>
</dbReference>
<feature type="region of interest" description="Disordered" evidence="1">
    <location>
        <begin position="174"/>
        <end position="211"/>
    </location>
</feature>
<feature type="compositionally biased region" description="Low complexity" evidence="1">
    <location>
        <begin position="174"/>
        <end position="198"/>
    </location>
</feature>
<sequence>MSALTDYEKNELSLGRRYRQYEHAYNAAFAADPNPQSRQFNETAPKDDVQWKRIETFRGNDKQAYHAHQSNPGDPLAKPTEKEQAAWQANQADHWRVEREPAFGQHDATNNKWLALTPEARNSDKGQAFLAHVDQKHGTSYAAYAAKAGNNAVDRSDYLRTMAVVEVEGMRAAQQQQSQAPAQQVPAPVQAPQAKSPALSQPSDDQAQKKTRLNFADFTRPANQQIDERAAVIAKMSDKELEQAKTHAVQQHEAQGLGKLEEQHEKVESYNRVQSALQAARAARRQESLAEAQSRNRSQSQ</sequence>
<feature type="compositionally biased region" description="Basic and acidic residues" evidence="1">
    <location>
        <begin position="259"/>
        <end position="269"/>
    </location>
</feature>
<accession>A0A2W6JBZ7</accession>
<proteinExistence type="predicted"/>
<evidence type="ECO:0000256" key="1">
    <source>
        <dbReference type="SAM" id="MobiDB-lite"/>
    </source>
</evidence>
<dbReference type="AlphaFoldDB" id="A0A2W6JBZ7"/>
<dbReference type="Proteomes" id="UP000249614">
    <property type="component" value="Unassembled WGS sequence"/>
</dbReference>
<feature type="region of interest" description="Disordered" evidence="1">
    <location>
        <begin position="29"/>
        <end position="92"/>
    </location>
</feature>
<gene>
    <name evidence="2" type="ORF">A7X83_06110</name>
</gene>
<comment type="caution">
    <text evidence="2">The sequence shown here is derived from an EMBL/GenBank/DDBJ whole genome shotgun (WGS) entry which is preliminary data.</text>
</comment>